<name>A0ABR2TH88_9ROSI</name>
<keyword evidence="3" id="KW-1185">Reference proteome</keyword>
<sequence>MASPAMPSSKVACMDGHQQPTSQVSVQQPYKKGQPKRGPYQIFRTVQSAQQGNLWAFQALLIKGKAATSSTGTPNFSLFELPCKQLYVKDEVNSSFPGTNSFLFDSLSNLKSIP</sequence>
<reference evidence="2 3" key="1">
    <citation type="journal article" date="2024" name="G3 (Bethesda)">
        <title>Genome assembly of Hibiscus sabdariffa L. provides insights into metabolisms of medicinal natural products.</title>
        <authorList>
            <person name="Kim T."/>
        </authorList>
    </citation>
    <scope>NUCLEOTIDE SEQUENCE [LARGE SCALE GENOMIC DNA]</scope>
    <source>
        <strain evidence="2">TK-2024</strain>
        <tissue evidence="2">Old leaves</tissue>
    </source>
</reference>
<dbReference type="EMBL" id="JBBPBN010000005">
    <property type="protein sequence ID" value="KAK9036764.1"/>
    <property type="molecule type" value="Genomic_DNA"/>
</dbReference>
<proteinExistence type="predicted"/>
<evidence type="ECO:0000313" key="2">
    <source>
        <dbReference type="EMBL" id="KAK9036764.1"/>
    </source>
</evidence>
<feature type="compositionally biased region" description="Low complexity" evidence="1">
    <location>
        <begin position="18"/>
        <end position="29"/>
    </location>
</feature>
<gene>
    <name evidence="2" type="ORF">V6N11_021692</name>
</gene>
<organism evidence="2 3">
    <name type="scientific">Hibiscus sabdariffa</name>
    <name type="common">roselle</name>
    <dbReference type="NCBI Taxonomy" id="183260"/>
    <lineage>
        <taxon>Eukaryota</taxon>
        <taxon>Viridiplantae</taxon>
        <taxon>Streptophyta</taxon>
        <taxon>Embryophyta</taxon>
        <taxon>Tracheophyta</taxon>
        <taxon>Spermatophyta</taxon>
        <taxon>Magnoliopsida</taxon>
        <taxon>eudicotyledons</taxon>
        <taxon>Gunneridae</taxon>
        <taxon>Pentapetalae</taxon>
        <taxon>rosids</taxon>
        <taxon>malvids</taxon>
        <taxon>Malvales</taxon>
        <taxon>Malvaceae</taxon>
        <taxon>Malvoideae</taxon>
        <taxon>Hibiscus</taxon>
    </lineage>
</organism>
<evidence type="ECO:0000256" key="1">
    <source>
        <dbReference type="SAM" id="MobiDB-lite"/>
    </source>
</evidence>
<accession>A0ABR2TH88</accession>
<protein>
    <submittedName>
        <fullName evidence="2">Uncharacterized protein</fullName>
    </submittedName>
</protein>
<feature type="region of interest" description="Disordered" evidence="1">
    <location>
        <begin position="1"/>
        <end position="37"/>
    </location>
</feature>
<comment type="caution">
    <text evidence="2">The sequence shown here is derived from an EMBL/GenBank/DDBJ whole genome shotgun (WGS) entry which is preliminary data.</text>
</comment>
<dbReference type="Proteomes" id="UP001396334">
    <property type="component" value="Unassembled WGS sequence"/>
</dbReference>
<evidence type="ECO:0000313" key="3">
    <source>
        <dbReference type="Proteomes" id="UP001396334"/>
    </source>
</evidence>